<dbReference type="WBParaSite" id="maker-uti_cns_0005044-snap-gene-0.12-mRNA-1">
    <property type="protein sequence ID" value="maker-uti_cns_0005044-snap-gene-0.12-mRNA-1"/>
    <property type="gene ID" value="maker-uti_cns_0005044-snap-gene-0.12"/>
</dbReference>
<accession>A0A1I8H9C9</accession>
<feature type="compositionally biased region" description="Acidic residues" evidence="1">
    <location>
        <begin position="553"/>
        <end position="565"/>
    </location>
</feature>
<evidence type="ECO:0000313" key="2">
    <source>
        <dbReference type="Proteomes" id="UP000095280"/>
    </source>
</evidence>
<name>A0A1I8H9C9_9PLAT</name>
<dbReference type="Proteomes" id="UP000095280">
    <property type="component" value="Unplaced"/>
</dbReference>
<proteinExistence type="predicted"/>
<feature type="region of interest" description="Disordered" evidence="1">
    <location>
        <begin position="1"/>
        <end position="33"/>
    </location>
</feature>
<keyword evidence="2" id="KW-1185">Reference proteome</keyword>
<dbReference type="AlphaFoldDB" id="A0A1I8H9C9"/>
<organism evidence="2 3">
    <name type="scientific">Macrostomum lignano</name>
    <dbReference type="NCBI Taxonomy" id="282301"/>
    <lineage>
        <taxon>Eukaryota</taxon>
        <taxon>Metazoa</taxon>
        <taxon>Spiralia</taxon>
        <taxon>Lophotrochozoa</taxon>
        <taxon>Platyhelminthes</taxon>
        <taxon>Rhabditophora</taxon>
        <taxon>Macrostomorpha</taxon>
        <taxon>Macrostomida</taxon>
        <taxon>Macrostomidae</taxon>
        <taxon>Macrostomum</taxon>
    </lineage>
</organism>
<sequence>MSTAQSESRRPRQFTLDEIFQSRTNPSQTQQEQEYAQLEQEAGAVDSFKSLATFVLKSCSFLTLIEGQREGEGTASSVGAPAILRCTLCYTWLLKNQKRVPVDQLEGGGLILSPDRLDTYRQRTKGRGFRQFKHRIIKDHCNCATHLRAFGELESESEQLNRHMTAAKALVTSGLSVVLSGTGATQYEGFIAMLYVNNVYIGDKQHGRKVSRTTNQAVMACAFHGDGVRRAYCLGAPDVYSGADASLSGGQATALANSAVTVAKSAGLHLECCGGVAADGQYQTDKFQTTMQSLLQEALREADSVESAGTSTDCIDGAFYGVVWDAAHWLNLVVTDIRKSSAPIQRMIASLNWLHRKIQRGKILVKAYQVAERIHDRRARKTKSFSKTRFVSSSFTMVQATVTELRIWLTTLNETPLSRKNREVLAYLQSTAFVTELLIFSEVMKPFCATMLRCQDLQLPVWSMVEDISRLSVELEQKKTALSQLHELANMDRELDSFASATAANHDLRQHLPLLFTNLTDLQQGVYHDVDLATTTTVPRCILDRRCRHVSDSEDSSSDSESDSELEVRHAGRNVRSTFKSALSAGVELVTALGDRLSVRTSHSIPSFINLLSSAFGLAGYVGAMCGRLRRGSSGATVFLRHEAHFVVYGRNAFSMAAEAARSRRSLRDLFDSADLQPVDLHTLWRDTLKQIVWSEDSTSAHCRRVLFGDTVPDDRVLTLALTEVSDEFAIDFGQGPVKLKVQEQAFIKAMYNDDQLYTRFGKPLCALLDWALAKGCPEAIVESLYTSMERQCMQGALQLSSTLELRTRLAWHLPRTLAAIPTNVLERISREWLTSHPVTFLSAGSNKRKQEVLERLKSEEGRVRLK</sequence>
<protein>
    <submittedName>
        <fullName evidence="3">ANK_REP_REGION domain-containing protein</fullName>
    </submittedName>
</protein>
<reference evidence="3" key="1">
    <citation type="submission" date="2016-11" db="UniProtKB">
        <authorList>
            <consortium name="WormBaseParasite"/>
        </authorList>
    </citation>
    <scope>IDENTIFICATION</scope>
</reference>
<evidence type="ECO:0000313" key="3">
    <source>
        <dbReference type="WBParaSite" id="maker-uti_cns_0005044-snap-gene-0.12-mRNA-1"/>
    </source>
</evidence>
<evidence type="ECO:0000256" key="1">
    <source>
        <dbReference type="SAM" id="MobiDB-lite"/>
    </source>
</evidence>
<feature type="region of interest" description="Disordered" evidence="1">
    <location>
        <begin position="551"/>
        <end position="570"/>
    </location>
</feature>